<comment type="caution">
    <text evidence="2">The sequence shown here is derived from an EMBL/GenBank/DDBJ whole genome shotgun (WGS) entry which is preliminary data.</text>
</comment>
<sequence length="507" mass="56593">MAPDSGLRSSMGWLHTWAGVVLGSLLLTVFWSGSLVVFDREIDRWMQPATRLAAAPAEISLDRLVVPHAQRLAGAAPRWSITLPDRRTPVIQLEYQDAQGVSTRRFIDPYSGELLPDEGSWAATGFLFPFHYSLHLRWRDLGYWLVGIAGMGMLTLLASGVVIHRKLIREFFTFRRHKSTQRATLDLHNLTGIVALPFHFLISLSGLIIFFAIYFPAVIERLYPNGSSQFTAQAFGSYTRPAAGEPAALASLDAMRSRARNAWQGDEPYMLRVWYPGDSQGYVEVRRTFARQISMNVDRMTFDSSNAALLLDHRTAPIAGIQRFFSGLHFVQFEHWTLRWLYFLGGLCGCVMIATGMLFWAGARRNRHLHQGMRGVNLVDAICVCSCTGLILATLGFFIANRVLPAEASWLGNKRAALEGWTFFLVWAAALLHALRYGRRAWSGQLMAIYIAAPMAVLLNWLSTGDHLLRSLQQGLYAVAGMDLMLLLLALLALGTARRLARGVAHA</sequence>
<reference evidence="2 3" key="1">
    <citation type="submission" date="2018-01" db="EMBL/GenBank/DDBJ databases">
        <title>Denitrification phenotypes of diverse strains of Pseudomonas stutzeri.</title>
        <authorList>
            <person name="Milligan D.A."/>
            <person name="Bergaust L."/>
            <person name="Bakken L.R."/>
            <person name="Frostegard A."/>
        </authorList>
    </citation>
    <scope>NUCLEOTIDE SEQUENCE [LARGE SCALE GENOMIC DNA]</scope>
    <source>
        <strain evidence="2 3">CCUG 44592</strain>
    </source>
</reference>
<evidence type="ECO:0000256" key="1">
    <source>
        <dbReference type="SAM" id="Phobius"/>
    </source>
</evidence>
<protein>
    <submittedName>
        <fullName evidence="2">PepSY domain-containing protein</fullName>
    </submittedName>
</protein>
<gene>
    <name evidence="2" type="ORF">CXK99_05805</name>
</gene>
<feature type="transmembrane region" description="Helical" evidence="1">
    <location>
        <begin position="141"/>
        <end position="164"/>
    </location>
</feature>
<feature type="transmembrane region" description="Helical" evidence="1">
    <location>
        <begin position="375"/>
        <end position="400"/>
    </location>
</feature>
<evidence type="ECO:0000313" key="3">
    <source>
        <dbReference type="Proteomes" id="UP000236003"/>
    </source>
</evidence>
<dbReference type="PANTHER" id="PTHR34219">
    <property type="entry name" value="IRON-REGULATED INNER MEMBRANE PROTEIN-RELATED"/>
    <property type="match status" value="1"/>
</dbReference>
<keyword evidence="1" id="KW-1133">Transmembrane helix</keyword>
<dbReference type="Pfam" id="PF03929">
    <property type="entry name" value="PepSY_TM"/>
    <property type="match status" value="1"/>
</dbReference>
<accession>A0A2N8RI28</accession>
<dbReference type="AlphaFoldDB" id="A0A2N8RI28"/>
<feature type="transmembrane region" description="Helical" evidence="1">
    <location>
        <begin position="12"/>
        <end position="38"/>
    </location>
</feature>
<dbReference type="RefSeq" id="WP_102820022.1">
    <property type="nucleotide sequence ID" value="NZ_JAMOHR010000003.1"/>
</dbReference>
<feature type="transmembrane region" description="Helical" evidence="1">
    <location>
        <begin position="445"/>
        <end position="463"/>
    </location>
</feature>
<keyword evidence="1" id="KW-0812">Transmembrane</keyword>
<organism evidence="2 3">
    <name type="scientific">Stutzerimonas stutzeri</name>
    <name type="common">Pseudomonas stutzeri</name>
    <dbReference type="NCBI Taxonomy" id="316"/>
    <lineage>
        <taxon>Bacteria</taxon>
        <taxon>Pseudomonadati</taxon>
        <taxon>Pseudomonadota</taxon>
        <taxon>Gammaproteobacteria</taxon>
        <taxon>Pseudomonadales</taxon>
        <taxon>Pseudomonadaceae</taxon>
        <taxon>Stutzerimonas</taxon>
    </lineage>
</organism>
<keyword evidence="1" id="KW-0472">Membrane</keyword>
<dbReference type="EMBL" id="POUM01000003">
    <property type="protein sequence ID" value="PNF60739.1"/>
    <property type="molecule type" value="Genomic_DNA"/>
</dbReference>
<dbReference type="Proteomes" id="UP000236003">
    <property type="component" value="Unassembled WGS sequence"/>
</dbReference>
<evidence type="ECO:0000313" key="2">
    <source>
        <dbReference type="EMBL" id="PNF60739.1"/>
    </source>
</evidence>
<feature type="transmembrane region" description="Helical" evidence="1">
    <location>
        <begin position="420"/>
        <end position="438"/>
    </location>
</feature>
<dbReference type="InterPro" id="IPR005625">
    <property type="entry name" value="PepSY-ass_TM"/>
</dbReference>
<feature type="transmembrane region" description="Helical" evidence="1">
    <location>
        <begin position="475"/>
        <end position="494"/>
    </location>
</feature>
<dbReference type="PANTHER" id="PTHR34219:SF4">
    <property type="entry name" value="PEPSY DOMAIN-CONTAINING PROTEIN"/>
    <property type="match status" value="1"/>
</dbReference>
<name>A0A2N8RI28_STUST</name>
<proteinExistence type="predicted"/>
<feature type="transmembrane region" description="Helical" evidence="1">
    <location>
        <begin position="185"/>
        <end position="215"/>
    </location>
</feature>
<feature type="transmembrane region" description="Helical" evidence="1">
    <location>
        <begin position="340"/>
        <end position="363"/>
    </location>
</feature>